<dbReference type="EMBL" id="VUOD01000013">
    <property type="protein sequence ID" value="KAA2283962.1"/>
    <property type="molecule type" value="Genomic_DNA"/>
</dbReference>
<feature type="region of interest" description="Disordered" evidence="1">
    <location>
        <begin position="57"/>
        <end position="84"/>
    </location>
</feature>
<accession>A0A5B2Z9Z7</accession>
<sequence>MGVAHLHHVAGPERQRDGVGAVLGRDHPRMDGLERGHGGVDFLLPLQERPPRIPAAARTPAAATPGFALPAPSGRWRDGLRSSANRDRVPEIREKCELHHSSWAGRPGPMGGEQAFGPPPRAGFGEVMVPVYIAQSALDAQLVRDLLTGAGIHAHVFGPNVAGAIPEVPGTGLIRVVVEEAEAEQAQALIRDWESAPDEAEVEAAALDAADGTADLRLPDDEAIELDLLADPDDLLSLDGTD</sequence>
<feature type="region of interest" description="Disordered" evidence="1">
    <location>
        <begin position="1"/>
        <end position="21"/>
    </location>
</feature>
<evidence type="ECO:0000313" key="3">
    <source>
        <dbReference type="EMBL" id="KAA2283962.1"/>
    </source>
</evidence>
<evidence type="ECO:0000259" key="2">
    <source>
        <dbReference type="Pfam" id="PF09413"/>
    </source>
</evidence>
<dbReference type="Pfam" id="PF09413">
    <property type="entry name" value="DUF2007"/>
    <property type="match status" value="1"/>
</dbReference>
<feature type="domain" description="DUF2007" evidence="2">
    <location>
        <begin position="128"/>
        <end position="194"/>
    </location>
</feature>
<keyword evidence="4" id="KW-1185">Reference proteome</keyword>
<dbReference type="AlphaFoldDB" id="A0A5B2Z9Z7"/>
<name>A0A5B2Z9Z7_9GAMM</name>
<protein>
    <recommendedName>
        <fullName evidence="2">DUF2007 domain-containing protein</fullName>
    </recommendedName>
</protein>
<evidence type="ECO:0000313" key="4">
    <source>
        <dbReference type="Proteomes" id="UP000322165"/>
    </source>
</evidence>
<proteinExistence type="predicted"/>
<reference evidence="3 4" key="2">
    <citation type="submission" date="2019-09" db="EMBL/GenBank/DDBJ databases">
        <authorList>
            <person name="Mazur A."/>
        </authorList>
    </citation>
    <scope>NUCLEOTIDE SEQUENCE [LARGE SCALE GENOMIC DNA]</scope>
    <source>
        <strain evidence="3 4">3729k</strain>
    </source>
</reference>
<gene>
    <name evidence="3" type="ORF">F0415_11700</name>
</gene>
<dbReference type="Proteomes" id="UP000322165">
    <property type="component" value="Unassembled WGS sequence"/>
</dbReference>
<dbReference type="SUPFAM" id="SSF54913">
    <property type="entry name" value="GlnB-like"/>
    <property type="match status" value="1"/>
</dbReference>
<reference evidence="3 4" key="1">
    <citation type="submission" date="2019-09" db="EMBL/GenBank/DDBJ databases">
        <title>Arenimonas chukotkensis sp. nov., a bacterium isolated from Chukotka hot spring, Arctic region, Russia.</title>
        <authorList>
            <person name="Zayulina K.S."/>
            <person name="Prokofeva M.I."/>
            <person name="Elcheninov A.G."/>
            <person name="Novikov A."/>
            <person name="Kochetkova T.V."/>
            <person name="Kublanov I.V."/>
        </authorList>
    </citation>
    <scope>NUCLEOTIDE SEQUENCE [LARGE SCALE GENOMIC DNA]</scope>
    <source>
        <strain evidence="3 4">3729k</strain>
    </source>
</reference>
<organism evidence="3 4">
    <name type="scientific">Arenimonas fontis</name>
    <dbReference type="NCBI Taxonomy" id="2608255"/>
    <lineage>
        <taxon>Bacteria</taxon>
        <taxon>Pseudomonadati</taxon>
        <taxon>Pseudomonadota</taxon>
        <taxon>Gammaproteobacteria</taxon>
        <taxon>Lysobacterales</taxon>
        <taxon>Lysobacteraceae</taxon>
        <taxon>Arenimonas</taxon>
    </lineage>
</organism>
<comment type="caution">
    <text evidence="3">The sequence shown here is derived from an EMBL/GenBank/DDBJ whole genome shotgun (WGS) entry which is preliminary data.</text>
</comment>
<evidence type="ECO:0000256" key="1">
    <source>
        <dbReference type="SAM" id="MobiDB-lite"/>
    </source>
</evidence>
<dbReference type="InterPro" id="IPR011322">
    <property type="entry name" value="N-reg_PII-like_a/b"/>
</dbReference>
<dbReference type="Gene3D" id="3.30.70.790">
    <property type="entry name" value="UreE, C-terminal domain"/>
    <property type="match status" value="1"/>
</dbReference>
<feature type="compositionally biased region" description="Basic and acidic residues" evidence="1">
    <location>
        <begin position="75"/>
        <end position="84"/>
    </location>
</feature>
<dbReference type="InterPro" id="IPR018551">
    <property type="entry name" value="DUF2007"/>
</dbReference>